<evidence type="ECO:0000259" key="1">
    <source>
        <dbReference type="PROSITE" id="PS50181"/>
    </source>
</evidence>
<sequence length="532" mass="62472">MNKHNINLLDLPTEILFFILKKLNNIEVLYSLLDVNNQRLDVVAQDKIFTTKLDFVFMSQSINAVSSISNSTLNRFCFSILPRIHRDIKSLILDSNFMECILRAAYYPNLTNLEIYNFNNAIVSHYFIDGTSFQHIFKQQITDLILHINEDIKTIKTEYTENDYAVILSFFQNLRHLTIVSQSSVDNYPYLLLQNLPLHTFFSSTLAKLSINVYDLNDVYALLDGRLKQLAKLIVQIKYINRSAISYNRNDLSNLKHFSLTCHTIFEESDNVIVHLLHRMQHLEELTLYLHLYGESSFIYGTYLDNEIVIHLSQLHSFTFYIASQNDMDVSDNRLLHSDIEHTFKNQGRWQVACMVDNFEPYEMIYRVFSLPFQFHLLEQIGNNIPNIIFNSVTHLSLWDKDPFKYEFFIRLTRAFPFLRNLSIDNIIPSFLGESYHVRGKDWCSIIEYPHLISLDVKPATISYVEEFLNETKTHLPHLTELKVTSMSLKRVTENFTKDEMRRNCAGVKRLIVDESIVYTDNMHRYFPSLLV</sequence>
<name>A0A813Y4A6_9BILA</name>
<accession>A0A813Y4A6</accession>
<organism evidence="2 3">
    <name type="scientific">Adineta steineri</name>
    <dbReference type="NCBI Taxonomy" id="433720"/>
    <lineage>
        <taxon>Eukaryota</taxon>
        <taxon>Metazoa</taxon>
        <taxon>Spiralia</taxon>
        <taxon>Gnathifera</taxon>
        <taxon>Rotifera</taxon>
        <taxon>Eurotatoria</taxon>
        <taxon>Bdelloidea</taxon>
        <taxon>Adinetida</taxon>
        <taxon>Adinetidae</taxon>
        <taxon>Adineta</taxon>
    </lineage>
</organism>
<dbReference type="Gene3D" id="3.80.10.10">
    <property type="entry name" value="Ribonuclease Inhibitor"/>
    <property type="match status" value="1"/>
</dbReference>
<dbReference type="InterPro" id="IPR001810">
    <property type="entry name" value="F-box_dom"/>
</dbReference>
<comment type="caution">
    <text evidence="2">The sequence shown here is derived from an EMBL/GenBank/DDBJ whole genome shotgun (WGS) entry which is preliminary data.</text>
</comment>
<feature type="domain" description="F-box" evidence="1">
    <location>
        <begin position="5"/>
        <end position="52"/>
    </location>
</feature>
<dbReference type="PROSITE" id="PS50181">
    <property type="entry name" value="FBOX"/>
    <property type="match status" value="1"/>
</dbReference>
<dbReference type="InterPro" id="IPR032675">
    <property type="entry name" value="LRR_dom_sf"/>
</dbReference>
<proteinExistence type="predicted"/>
<reference evidence="2" key="1">
    <citation type="submission" date="2021-02" db="EMBL/GenBank/DDBJ databases">
        <authorList>
            <person name="Nowell W R."/>
        </authorList>
    </citation>
    <scope>NUCLEOTIDE SEQUENCE</scope>
</reference>
<dbReference type="EMBL" id="CAJNOG010000064">
    <property type="protein sequence ID" value="CAF0875125.1"/>
    <property type="molecule type" value="Genomic_DNA"/>
</dbReference>
<dbReference type="Proteomes" id="UP000663845">
    <property type="component" value="Unassembled WGS sequence"/>
</dbReference>
<protein>
    <recommendedName>
        <fullName evidence="1">F-box domain-containing protein</fullName>
    </recommendedName>
</protein>
<evidence type="ECO:0000313" key="2">
    <source>
        <dbReference type="EMBL" id="CAF0875125.1"/>
    </source>
</evidence>
<evidence type="ECO:0000313" key="3">
    <source>
        <dbReference type="Proteomes" id="UP000663845"/>
    </source>
</evidence>
<gene>
    <name evidence="2" type="ORF">JYZ213_LOCUS9177</name>
</gene>
<dbReference type="AlphaFoldDB" id="A0A813Y4A6"/>